<dbReference type="Proteomes" id="UP000596739">
    <property type="component" value="Unassembled WGS sequence"/>
</dbReference>
<dbReference type="PRINTS" id="PR01950">
    <property type="entry name" value="LANCSUPER"/>
</dbReference>
<dbReference type="InterPro" id="IPR007822">
    <property type="entry name" value="LANC-like"/>
</dbReference>
<dbReference type="SMART" id="SM01260">
    <property type="entry name" value="LANC_like"/>
    <property type="match status" value="1"/>
</dbReference>
<protein>
    <submittedName>
        <fullName evidence="2">Type 2 lantipeptide synthetase LanM family protein</fullName>
    </submittedName>
</protein>
<dbReference type="InterPro" id="IPR017146">
    <property type="entry name" value="Lanti_2_LanM"/>
</dbReference>
<comment type="caution">
    <text evidence="2">The sequence shown here is derived from an EMBL/GenBank/DDBJ whole genome shotgun (WGS) entry which is preliminary data.</text>
</comment>
<name>A0ABS1EWP9_9CLOT</name>
<proteinExistence type="predicted"/>
<dbReference type="Pfam" id="PF05147">
    <property type="entry name" value="LANC_like"/>
    <property type="match status" value="1"/>
</dbReference>
<evidence type="ECO:0000313" key="3">
    <source>
        <dbReference type="Proteomes" id="UP000596739"/>
    </source>
</evidence>
<feature type="domain" description="Lantibiotic biosynthesis protein dehydration" evidence="1">
    <location>
        <begin position="133"/>
        <end position="507"/>
    </location>
</feature>
<organism evidence="2 3">
    <name type="scientific">Clostridium yunnanense</name>
    <dbReference type="NCBI Taxonomy" id="2800325"/>
    <lineage>
        <taxon>Bacteria</taxon>
        <taxon>Bacillati</taxon>
        <taxon>Bacillota</taxon>
        <taxon>Clostridia</taxon>
        <taxon>Eubacteriales</taxon>
        <taxon>Clostridiaceae</taxon>
        <taxon>Clostridium</taxon>
    </lineage>
</organism>
<dbReference type="Gene3D" id="1.50.10.20">
    <property type="match status" value="1"/>
</dbReference>
<dbReference type="Pfam" id="PF13575">
    <property type="entry name" value="DUF4135"/>
    <property type="match status" value="1"/>
</dbReference>
<accession>A0ABS1EWP9</accession>
<dbReference type="RefSeq" id="WP_200274173.1">
    <property type="nucleotide sequence ID" value="NZ_JAENHN010000066.1"/>
</dbReference>
<dbReference type="EMBL" id="JAENHN010000066">
    <property type="protein sequence ID" value="MBK1813749.1"/>
    <property type="molecule type" value="Genomic_DNA"/>
</dbReference>
<reference evidence="3" key="1">
    <citation type="submission" date="2021-01" db="EMBL/GenBank/DDBJ databases">
        <title>Genome public.</title>
        <authorList>
            <person name="Liu C."/>
            <person name="Sun Q."/>
        </authorList>
    </citation>
    <scope>NUCLEOTIDE SEQUENCE [LARGE SCALE GENOMIC DNA]</scope>
    <source>
        <strain evidence="3">YIM B02505</strain>
    </source>
</reference>
<dbReference type="PIRSF" id="PIRSF037228">
    <property type="entry name" value="Lant_mod_RumM"/>
    <property type="match status" value="1"/>
</dbReference>
<keyword evidence="3" id="KW-1185">Reference proteome</keyword>
<dbReference type="SUPFAM" id="SSF158745">
    <property type="entry name" value="LanC-like"/>
    <property type="match status" value="1"/>
</dbReference>
<dbReference type="NCBIfam" id="TIGR03897">
    <property type="entry name" value="lanti_2_LanM"/>
    <property type="match status" value="1"/>
</dbReference>
<sequence>MINVDYVSQVKQIINNHMNIQDSKSLQVNRLEKTNIFDNFYKEILIFFELSLRDILLELNNKQFNIDVDKVVLNCLVSFRMDMIDLCKKVLISELYKMKENNQLMGEDKFSRYEYFEDLLTGEKRMKIIEENPVLAFLILNKSETKISHLRECLEKLVNDFEEIKEKFSLNINVLNKISLDEGDTHNGGKSVIILEFRGDKRVVYKPHSMDADESFGRFLEYINAANYLRYDLKLSRVINKDTYGWQEFVTYVECENEEQIKAHFYRIGAFIAIFNIIKSKDFHYENLIAHGQYPVPIDLETVLSNRKVQLGESESFYSLAEAYAREIDQSIYGTLMIPQNLEMLRFDVDMSGLNGGIGSTEDIEFSRILNVGTDEIGYERVKGSIDEKQNRVRFQGKLVELQDYVPEIVMGLDEGYEFFISNKEEIMNLIGDNEIFSGKYRQVLRATAKYVKFIDAAIHPVYTDKFESRVKVFSYLFGKNKLNEETKCRIESEINQLYKNDVPYFWADFNSRDLYGADGTCLPNYFEKTMRELVLERIGLINKKDKEKQILYIKGSIASLVNIQDSHNFKQRYVSRAFDNASLKDISDNKFIELAIKIAEHIEDICIWNSAKSKCSFMALNVQLEGTIKYGSLNRNLYEGAGVILFFATLAKETGNDNYKNIAYSIIEGYEEIYNKPEFEMTSPGAFTGIGSLLYIYYNLWQLFNDRFFYDKYRQCVQNLLDLSFSNKQIDVIDGTAGLSIILSNIYSKENDTIVLQLMQKCGESLYSELSKSYDNYLTGFSHGYAGFSAALFALSHHLKNDEYYDLAKALVVKENQHIDFEKGNWMDLRHENKESDPVYWCHGASGIALSRSISKRFLKDVDINMVDKDIERGVKKTLVEGFNDDINHSLCHGSLGNIDCLLSIAKTSNDHMLMKEVYEITNKICNNMVATGIECANPLKVETVNFMLGISGIGYELIRLHNSSLPSVLALEVL</sequence>
<evidence type="ECO:0000259" key="1">
    <source>
        <dbReference type="Pfam" id="PF13575"/>
    </source>
</evidence>
<evidence type="ECO:0000313" key="2">
    <source>
        <dbReference type="EMBL" id="MBK1813749.1"/>
    </source>
</evidence>
<dbReference type="InterPro" id="IPR025410">
    <property type="entry name" value="Lant_dehyd"/>
</dbReference>
<dbReference type="CDD" id="cd04792">
    <property type="entry name" value="LanM-like"/>
    <property type="match status" value="1"/>
</dbReference>
<gene>
    <name evidence="2" type="ORF">JHL18_24325</name>
</gene>